<protein>
    <submittedName>
        <fullName evidence="2">Uncharacterized protein</fullName>
    </submittedName>
</protein>
<dbReference type="RefSeq" id="WP_145267709.1">
    <property type="nucleotide sequence ID" value="NZ_CP036426.1"/>
</dbReference>
<dbReference type="EMBL" id="CP036426">
    <property type="protein sequence ID" value="QDV33317.1"/>
    <property type="molecule type" value="Genomic_DNA"/>
</dbReference>
<gene>
    <name evidence="2" type="ORF">ElP_11880</name>
</gene>
<reference evidence="2 3" key="1">
    <citation type="submission" date="2019-02" db="EMBL/GenBank/DDBJ databases">
        <title>Deep-cultivation of Planctomycetes and their phenomic and genomic characterization uncovers novel biology.</title>
        <authorList>
            <person name="Wiegand S."/>
            <person name="Jogler M."/>
            <person name="Boedeker C."/>
            <person name="Pinto D."/>
            <person name="Vollmers J."/>
            <person name="Rivas-Marin E."/>
            <person name="Kohn T."/>
            <person name="Peeters S.H."/>
            <person name="Heuer A."/>
            <person name="Rast P."/>
            <person name="Oberbeckmann S."/>
            <person name="Bunk B."/>
            <person name="Jeske O."/>
            <person name="Meyerdierks A."/>
            <person name="Storesund J.E."/>
            <person name="Kallscheuer N."/>
            <person name="Luecker S."/>
            <person name="Lage O.M."/>
            <person name="Pohl T."/>
            <person name="Merkel B.J."/>
            <person name="Hornburger P."/>
            <person name="Mueller R.-W."/>
            <person name="Bruemmer F."/>
            <person name="Labrenz M."/>
            <person name="Spormann A.M."/>
            <person name="Op den Camp H."/>
            <person name="Overmann J."/>
            <person name="Amann R."/>
            <person name="Jetten M.S.M."/>
            <person name="Mascher T."/>
            <person name="Medema M.H."/>
            <person name="Devos D.P."/>
            <person name="Kaster A.-K."/>
            <person name="Ovreas L."/>
            <person name="Rohde M."/>
            <person name="Galperin M.Y."/>
            <person name="Jogler C."/>
        </authorList>
    </citation>
    <scope>NUCLEOTIDE SEQUENCE [LARGE SCALE GENOMIC DNA]</scope>
    <source>
        <strain evidence="2 3">ElP</strain>
    </source>
</reference>
<evidence type="ECO:0000313" key="2">
    <source>
        <dbReference type="EMBL" id="QDV33317.1"/>
    </source>
</evidence>
<dbReference type="KEGG" id="tpla:ElP_11880"/>
<dbReference type="OrthoDB" id="274988at2"/>
<dbReference type="AlphaFoldDB" id="A0A518GXJ8"/>
<feature type="compositionally biased region" description="Low complexity" evidence="1">
    <location>
        <begin position="252"/>
        <end position="264"/>
    </location>
</feature>
<name>A0A518GXJ8_9BACT</name>
<sequence length="264" mass="30005">MRASRKRKWIATAAVLGTLVVLIPMAAWRSLKYEPPFYRKLAGMDRKIRRVEADRFVTQTFQLRNDIANEDHWEASFTDEEFNAWLAEDLVTHFADFLPDGVRDPLVVFELDRVTLAFRLERGPFTSLVWAVARVQVADDNTVALTLEKIRAGAVPVSPEEVVAPIIRQARAYGLDVDWKYVDDEPVALIRYSPTPARGDVVLERVVLFDGRLYLSGRSDREAGQVTGVTLPSRRVLQMNFPIRSRQPHRLSPPTRTSSTSPMT</sequence>
<feature type="region of interest" description="Disordered" evidence="1">
    <location>
        <begin position="242"/>
        <end position="264"/>
    </location>
</feature>
<proteinExistence type="predicted"/>
<organism evidence="2 3">
    <name type="scientific">Tautonia plasticadhaerens</name>
    <dbReference type="NCBI Taxonomy" id="2527974"/>
    <lineage>
        <taxon>Bacteria</taxon>
        <taxon>Pseudomonadati</taxon>
        <taxon>Planctomycetota</taxon>
        <taxon>Planctomycetia</taxon>
        <taxon>Isosphaerales</taxon>
        <taxon>Isosphaeraceae</taxon>
        <taxon>Tautonia</taxon>
    </lineage>
</organism>
<accession>A0A518GXJ8</accession>
<dbReference type="Proteomes" id="UP000317835">
    <property type="component" value="Chromosome"/>
</dbReference>
<evidence type="ECO:0000313" key="3">
    <source>
        <dbReference type="Proteomes" id="UP000317835"/>
    </source>
</evidence>
<evidence type="ECO:0000256" key="1">
    <source>
        <dbReference type="SAM" id="MobiDB-lite"/>
    </source>
</evidence>
<keyword evidence="3" id="KW-1185">Reference proteome</keyword>